<feature type="transmembrane region" description="Helical" evidence="6">
    <location>
        <begin position="94"/>
        <end position="117"/>
    </location>
</feature>
<dbReference type="OrthoDB" id="417677at2"/>
<organism evidence="7 8">
    <name type="scientific">Synechococcus elongatus (strain ATCC 33912 / PCC 7942 / FACHB-805)</name>
    <name type="common">Anacystis nidulans R2</name>
    <dbReference type="NCBI Taxonomy" id="1140"/>
    <lineage>
        <taxon>Bacteria</taxon>
        <taxon>Bacillati</taxon>
        <taxon>Cyanobacteriota</taxon>
        <taxon>Cyanophyceae</taxon>
        <taxon>Synechococcales</taxon>
        <taxon>Synechococcaceae</taxon>
        <taxon>Synechococcus</taxon>
    </lineage>
</organism>
<dbReference type="PaxDb" id="1140-Synpcc7942_1762"/>
<dbReference type="SUPFAM" id="SSF103473">
    <property type="entry name" value="MFS general substrate transporter"/>
    <property type="match status" value="1"/>
</dbReference>
<sequence length="483" mass="51159">MSHLSVPTMVESQPLPPSLSLWTMLRLGLFQASLGVMSILTLGVLNRVMIDELRLPALLVAGAIAMHQFVAPVRVWFGQLSDTRPLWGLHRSGYIWLGSATFCLVASLAVRLVWPLAASFEQSGWGGNTWLYAIALGLTFALYGVAISASSTPFAALLVDVTDERTRPKLVSIVWSMLMVGIVIGGITTGILLKSVGAESSLPEIQGSLQQLFTVVPLLVFGTILLATVGVERRYSGFAERSQSRDREDSITLGRALRVLTASRQTGFFFGFLAVLTFSLFLQEAILEPYAGQVFGFSVGQSSQLNAYWGFGTLIGTAVTGFLVVPKLGKERTAQVGCGLSALCFCLIIAAGWGPWPSLLRSAIVLFGLGAGIATSGSIILMLDFTLAETAGTFIGAWGLAQALSRAVATVSGGAIFDLGKLGLSAEALAAGGAALFPAYALVFAVQALGMLVAIACLSRVNVQEFRQDSRVRLSDVLAAELD</sequence>
<evidence type="ECO:0008006" key="9">
    <source>
        <dbReference type="Google" id="ProtNLM"/>
    </source>
</evidence>
<evidence type="ECO:0000256" key="1">
    <source>
        <dbReference type="ARBA" id="ARBA00004141"/>
    </source>
</evidence>
<dbReference type="GO" id="GO:0016020">
    <property type="term" value="C:membrane"/>
    <property type="evidence" value="ECO:0007669"/>
    <property type="project" value="UniProtKB-SubCell"/>
</dbReference>
<feature type="transmembrane region" description="Helical" evidence="6">
    <location>
        <begin position="170"/>
        <end position="192"/>
    </location>
</feature>
<dbReference type="Gene3D" id="1.20.1250.20">
    <property type="entry name" value="MFS general substrate transporter like domains"/>
    <property type="match status" value="1"/>
</dbReference>
<keyword evidence="3 6" id="KW-0812">Transmembrane</keyword>
<accession>Q31MC7</accession>
<comment type="subcellular location">
    <subcellularLocation>
        <location evidence="1">Membrane</location>
        <topology evidence="1">Multi-pass membrane protein</topology>
    </subcellularLocation>
</comment>
<evidence type="ECO:0000313" key="7">
    <source>
        <dbReference type="EMBL" id="ABB57792.1"/>
    </source>
</evidence>
<dbReference type="BioCyc" id="SYNEL:SYNPCC7942_1762-MONOMER"/>
<dbReference type="STRING" id="1140.Synpcc7942_1762"/>
<evidence type="ECO:0000256" key="3">
    <source>
        <dbReference type="ARBA" id="ARBA00022692"/>
    </source>
</evidence>
<name>Q31MC7_SYNE7</name>
<feature type="transmembrane region" description="Helical" evidence="6">
    <location>
        <begin position="20"/>
        <end position="45"/>
    </location>
</feature>
<dbReference type="PANTHER" id="PTHR23538">
    <property type="entry name" value="44.5 KD BACTERIOCHLOROPHYLL SYNTHASE SUBUNIT"/>
    <property type="match status" value="1"/>
</dbReference>
<dbReference type="Proteomes" id="UP000889800">
    <property type="component" value="Chromosome"/>
</dbReference>
<dbReference type="CDD" id="cd06176">
    <property type="entry name" value="MFS_BCD_PucC-like"/>
    <property type="match status" value="1"/>
</dbReference>
<protein>
    <recommendedName>
        <fullName evidence="9">PUCC protein</fullName>
    </recommendedName>
</protein>
<comment type="similarity">
    <text evidence="2">Belongs to the PucC family.</text>
</comment>
<evidence type="ECO:0000256" key="2">
    <source>
        <dbReference type="ARBA" id="ARBA00008412"/>
    </source>
</evidence>
<evidence type="ECO:0000256" key="5">
    <source>
        <dbReference type="ARBA" id="ARBA00023136"/>
    </source>
</evidence>
<feature type="transmembrane region" description="Helical" evidence="6">
    <location>
        <begin position="267"/>
        <end position="287"/>
    </location>
</feature>
<feature type="transmembrane region" description="Helical" evidence="6">
    <location>
        <begin position="337"/>
        <end position="356"/>
    </location>
</feature>
<evidence type="ECO:0000313" key="8">
    <source>
        <dbReference type="Proteomes" id="UP000889800"/>
    </source>
</evidence>
<dbReference type="InterPro" id="IPR026036">
    <property type="entry name" value="PucC"/>
</dbReference>
<proteinExistence type="inferred from homology"/>
<dbReference type="HOGENOM" id="CLU_030017_1_0_3"/>
<dbReference type="RefSeq" id="WP_011378178.1">
    <property type="nucleotide sequence ID" value="NC_007604.1"/>
</dbReference>
<feature type="transmembrane region" description="Helical" evidence="6">
    <location>
        <begin position="307"/>
        <end position="325"/>
    </location>
</feature>
<gene>
    <name evidence="7" type="ordered locus">Synpcc7942_1762</name>
</gene>
<feature type="transmembrane region" description="Helical" evidence="6">
    <location>
        <begin position="212"/>
        <end position="231"/>
    </location>
</feature>
<feature type="transmembrane region" description="Helical" evidence="6">
    <location>
        <begin position="437"/>
        <end position="458"/>
    </location>
</feature>
<feature type="transmembrane region" description="Helical" evidence="6">
    <location>
        <begin position="395"/>
        <end position="417"/>
    </location>
</feature>
<dbReference type="PIRSF" id="PIRSF016565">
    <property type="entry name" value="PucC"/>
    <property type="match status" value="1"/>
</dbReference>
<dbReference type="AlphaFoldDB" id="Q31MC7"/>
<dbReference type="EMBL" id="CP000100">
    <property type="protein sequence ID" value="ABB57792.1"/>
    <property type="molecule type" value="Genomic_DNA"/>
</dbReference>
<evidence type="ECO:0000256" key="4">
    <source>
        <dbReference type="ARBA" id="ARBA00022989"/>
    </source>
</evidence>
<dbReference type="KEGG" id="syf:Synpcc7942_1762"/>
<dbReference type="InterPro" id="IPR036259">
    <property type="entry name" value="MFS_trans_sf"/>
</dbReference>
<keyword evidence="4 6" id="KW-1133">Transmembrane helix</keyword>
<evidence type="ECO:0000256" key="6">
    <source>
        <dbReference type="SAM" id="Phobius"/>
    </source>
</evidence>
<keyword evidence="5 6" id="KW-0472">Membrane</keyword>
<dbReference type="PANTHER" id="PTHR23538:SF1">
    <property type="entry name" value="44.5 KD BACTERIOCHLOROPHYLL SYNTHASE SUBUNIT"/>
    <property type="match status" value="1"/>
</dbReference>
<reference evidence="8" key="1">
    <citation type="submission" date="2005-08" db="EMBL/GenBank/DDBJ databases">
        <title>Complete sequence of chromosome 1 of Synechococcus elongatus PCC 7942.</title>
        <authorList>
            <consortium name="US DOE Joint Genome Institute"/>
            <person name="Copeland A."/>
            <person name="Lucas S."/>
            <person name="Lapidus A."/>
            <person name="Barry K."/>
            <person name="Detter J.C."/>
            <person name="Glavina T."/>
            <person name="Hammon N."/>
            <person name="Israni S."/>
            <person name="Pitluck S."/>
            <person name="Schmutz J."/>
            <person name="Larimer F."/>
            <person name="Land M."/>
            <person name="Kyrpides N."/>
            <person name="Lykidis A."/>
            <person name="Richardson P."/>
        </authorList>
    </citation>
    <scope>NUCLEOTIDE SEQUENCE [LARGE SCALE GENOMIC DNA]</scope>
    <source>
        <strain evidence="8">ATCC 33912 / PCC 7942 / FACHB-805</strain>
    </source>
</reference>
<keyword evidence="8" id="KW-1185">Reference proteome</keyword>
<dbReference type="Pfam" id="PF03209">
    <property type="entry name" value="PUCC"/>
    <property type="match status" value="1"/>
</dbReference>
<dbReference type="eggNOG" id="COG2211">
    <property type="taxonomic scope" value="Bacteria"/>
</dbReference>
<feature type="transmembrane region" description="Helical" evidence="6">
    <location>
        <begin position="129"/>
        <end position="158"/>
    </location>
</feature>
<dbReference type="InterPro" id="IPR004896">
    <property type="entry name" value="PucC-rel"/>
</dbReference>
<feature type="transmembrane region" description="Helical" evidence="6">
    <location>
        <begin position="362"/>
        <end position="383"/>
    </location>
</feature>